<evidence type="ECO:0000313" key="1">
    <source>
        <dbReference type="EMBL" id="SHH91587.1"/>
    </source>
</evidence>
<sequence length="95" mass="11018">MGGYKTLDILDIPVQMISLCNADGTISPIRFRFEDGEDFIHTVSITKIVSSKEVQYVGIEAFIYVCRAVLHGEEKQFELKYTVRSHKWVLFRIIY</sequence>
<evidence type="ECO:0000313" key="2">
    <source>
        <dbReference type="Proteomes" id="UP000183995"/>
    </source>
</evidence>
<protein>
    <submittedName>
        <fullName evidence="1">Uncharacterized protein</fullName>
    </submittedName>
</protein>
<gene>
    <name evidence="1" type="ORF">SAMN02745823_01413</name>
</gene>
<accession>A0A1M5WVH3</accession>
<name>A0A1M5WVH3_9FIRM</name>
<dbReference type="Proteomes" id="UP000183995">
    <property type="component" value="Unassembled WGS sequence"/>
</dbReference>
<dbReference type="OrthoDB" id="1707431at2"/>
<organism evidence="1 2">
    <name type="scientific">Sporobacter termitidis DSM 10068</name>
    <dbReference type="NCBI Taxonomy" id="1123282"/>
    <lineage>
        <taxon>Bacteria</taxon>
        <taxon>Bacillati</taxon>
        <taxon>Bacillota</taxon>
        <taxon>Clostridia</taxon>
        <taxon>Eubacteriales</taxon>
        <taxon>Oscillospiraceae</taxon>
        <taxon>Sporobacter</taxon>
    </lineage>
</organism>
<dbReference type="RefSeq" id="WP_084726319.1">
    <property type="nucleotide sequence ID" value="NZ_FQXV01000004.1"/>
</dbReference>
<dbReference type="AlphaFoldDB" id="A0A1M5WVH3"/>
<dbReference type="EMBL" id="FQXV01000004">
    <property type="protein sequence ID" value="SHH91587.1"/>
    <property type="molecule type" value="Genomic_DNA"/>
</dbReference>
<reference evidence="1 2" key="1">
    <citation type="submission" date="2016-11" db="EMBL/GenBank/DDBJ databases">
        <authorList>
            <person name="Jaros S."/>
            <person name="Januszkiewicz K."/>
            <person name="Wedrychowicz H."/>
        </authorList>
    </citation>
    <scope>NUCLEOTIDE SEQUENCE [LARGE SCALE GENOMIC DNA]</scope>
    <source>
        <strain evidence="1 2">DSM 10068</strain>
    </source>
</reference>
<keyword evidence="2" id="KW-1185">Reference proteome</keyword>
<dbReference type="STRING" id="1123282.SAMN02745823_01413"/>
<proteinExistence type="predicted"/>